<dbReference type="PANTHER" id="PTHR43585">
    <property type="entry name" value="FUMIPYRROLE BIOSYNTHESIS PROTEIN C"/>
    <property type="match status" value="1"/>
</dbReference>
<evidence type="ECO:0000313" key="6">
    <source>
        <dbReference type="EMBL" id="ACL64862.1"/>
    </source>
</evidence>
<dbReference type="Proteomes" id="UP000007089">
    <property type="component" value="Chromosome"/>
</dbReference>
<protein>
    <recommendedName>
        <fullName evidence="5">ATP-grasp domain-containing protein</fullName>
    </recommendedName>
</protein>
<dbReference type="EMBL" id="CP001359">
    <property type="protein sequence ID" value="ACL64862.1"/>
    <property type="molecule type" value="Genomic_DNA"/>
</dbReference>
<evidence type="ECO:0000256" key="4">
    <source>
        <dbReference type="PROSITE-ProRule" id="PRU00409"/>
    </source>
</evidence>
<dbReference type="PROSITE" id="PS50975">
    <property type="entry name" value="ATP_GRASP"/>
    <property type="match status" value="1"/>
</dbReference>
<sequence length="424" mass="45588">MPTPQGALLLLVPTTSYRLDDFRAAAQRLNVPLLVGSDRCHQIEDTFGPEAGLLSLDYRKPEHAAEQVAEAARTRPIAGIVPASDPTAVIAALAAEKLGLPFNPPVAARRAADKHAMRATLRDAGVPVPGFRLHALDEDPEAAARAAPYPCVLKPLIFSASRGVIRADDPAGFVAAWRRIRKLLHDTRVERRAREREAAGSVLVEAFVPGAEVALEGLLRGGRLEVLALFDKPDPLDGPYFEETIYVTPSRHPAALRAEVERITAAGAAALGLREGPVHAELRLSPDGPVVLEIAARSIGGLCSRTLRFGAGLTLEEVLVAHAMGLPLEQVRREARASGVMMLPIPRRGVLHGVRGVEEARTVPGVDDVVITVPEGREVVPLPEGDSYLGFLFAKGETPEEVERTLREAHRRLAFDIRAPLPVA</sequence>
<dbReference type="InterPro" id="IPR040570">
    <property type="entry name" value="LAL_C2"/>
</dbReference>
<keyword evidence="7" id="KW-1185">Reference proteome</keyword>
<dbReference type="InterPro" id="IPR052032">
    <property type="entry name" value="ATP-dep_AA_Ligase"/>
</dbReference>
<evidence type="ECO:0000313" key="7">
    <source>
        <dbReference type="Proteomes" id="UP000007089"/>
    </source>
</evidence>
<organism evidence="6 7">
    <name type="scientific">Anaeromyxobacter dehalogenans (strain ATCC BAA-258 / DSM 21875 / 2CP-1)</name>
    <dbReference type="NCBI Taxonomy" id="455488"/>
    <lineage>
        <taxon>Bacteria</taxon>
        <taxon>Pseudomonadati</taxon>
        <taxon>Myxococcota</taxon>
        <taxon>Myxococcia</taxon>
        <taxon>Myxococcales</taxon>
        <taxon>Cystobacterineae</taxon>
        <taxon>Anaeromyxobacteraceae</taxon>
        <taxon>Anaeromyxobacter</taxon>
    </lineage>
</organism>
<dbReference type="GO" id="GO:0005524">
    <property type="term" value="F:ATP binding"/>
    <property type="evidence" value="ECO:0007669"/>
    <property type="project" value="UniProtKB-UniRule"/>
</dbReference>
<reference evidence="6" key="1">
    <citation type="submission" date="2009-01" db="EMBL/GenBank/DDBJ databases">
        <title>Complete sequence of Anaeromyxobacter dehalogenans 2CP-1.</title>
        <authorList>
            <consortium name="US DOE Joint Genome Institute"/>
            <person name="Lucas S."/>
            <person name="Copeland A."/>
            <person name="Lapidus A."/>
            <person name="Glavina del Rio T."/>
            <person name="Dalin E."/>
            <person name="Tice H."/>
            <person name="Bruce D."/>
            <person name="Goodwin L."/>
            <person name="Pitluck S."/>
            <person name="Saunders E."/>
            <person name="Brettin T."/>
            <person name="Detter J.C."/>
            <person name="Han C."/>
            <person name="Larimer F."/>
            <person name="Land M."/>
            <person name="Hauser L."/>
            <person name="Kyrpides N."/>
            <person name="Ovchinnikova G."/>
            <person name="Beliaev A.S."/>
            <person name="Richardson P."/>
        </authorList>
    </citation>
    <scope>NUCLEOTIDE SEQUENCE</scope>
    <source>
        <strain evidence="6">2CP-1</strain>
    </source>
</reference>
<dbReference type="Pfam" id="PF13535">
    <property type="entry name" value="ATP-grasp_4"/>
    <property type="match status" value="1"/>
</dbReference>
<evidence type="ECO:0000256" key="2">
    <source>
        <dbReference type="ARBA" id="ARBA00022741"/>
    </source>
</evidence>
<dbReference type="GO" id="GO:0016874">
    <property type="term" value="F:ligase activity"/>
    <property type="evidence" value="ECO:0007669"/>
    <property type="project" value="UniProtKB-KW"/>
</dbReference>
<dbReference type="SUPFAM" id="SSF56059">
    <property type="entry name" value="Glutathione synthetase ATP-binding domain-like"/>
    <property type="match status" value="1"/>
</dbReference>
<accession>B8J507</accession>
<dbReference type="Pfam" id="PF18130">
    <property type="entry name" value="ATPgrasp_N"/>
    <property type="match status" value="1"/>
</dbReference>
<evidence type="ECO:0000256" key="1">
    <source>
        <dbReference type="ARBA" id="ARBA00022598"/>
    </source>
</evidence>
<dbReference type="KEGG" id="acp:A2cp1_1518"/>
<dbReference type="RefSeq" id="WP_012632801.1">
    <property type="nucleotide sequence ID" value="NC_011891.1"/>
</dbReference>
<dbReference type="AlphaFoldDB" id="B8J507"/>
<dbReference type="Pfam" id="PF18603">
    <property type="entry name" value="LAL_C2"/>
    <property type="match status" value="1"/>
</dbReference>
<keyword evidence="3 4" id="KW-0067">ATP-binding</keyword>
<keyword evidence="1" id="KW-0436">Ligase</keyword>
<dbReference type="Gene3D" id="3.40.50.20">
    <property type="match status" value="1"/>
</dbReference>
<evidence type="ECO:0000259" key="5">
    <source>
        <dbReference type="PROSITE" id="PS50975"/>
    </source>
</evidence>
<evidence type="ECO:0000256" key="3">
    <source>
        <dbReference type="ARBA" id="ARBA00022840"/>
    </source>
</evidence>
<dbReference type="InterPro" id="IPR041472">
    <property type="entry name" value="BL00235/CARNS1_N"/>
</dbReference>
<dbReference type="PANTHER" id="PTHR43585:SF2">
    <property type="entry name" value="ATP-GRASP ENZYME FSQD"/>
    <property type="match status" value="1"/>
</dbReference>
<dbReference type="HOGENOM" id="CLU_029016_6_2_7"/>
<feature type="domain" description="ATP-grasp" evidence="5">
    <location>
        <begin position="118"/>
        <end position="324"/>
    </location>
</feature>
<dbReference type="GO" id="GO:0046872">
    <property type="term" value="F:metal ion binding"/>
    <property type="evidence" value="ECO:0007669"/>
    <property type="project" value="InterPro"/>
</dbReference>
<proteinExistence type="predicted"/>
<dbReference type="InterPro" id="IPR011761">
    <property type="entry name" value="ATP-grasp"/>
</dbReference>
<name>B8J507_ANAD2</name>
<keyword evidence="2 4" id="KW-0547">Nucleotide-binding</keyword>
<dbReference type="Gene3D" id="3.30.470.20">
    <property type="entry name" value="ATP-grasp fold, B domain"/>
    <property type="match status" value="1"/>
</dbReference>
<gene>
    <name evidence="6" type="ordered locus">A2cp1_1518</name>
</gene>